<dbReference type="EMBL" id="UINC01219506">
    <property type="protein sequence ID" value="SVE46997.1"/>
    <property type="molecule type" value="Genomic_DNA"/>
</dbReference>
<name>A0A383DR61_9ZZZZ</name>
<evidence type="ECO:0000313" key="1">
    <source>
        <dbReference type="EMBL" id="SVE46997.1"/>
    </source>
</evidence>
<gene>
    <name evidence="1" type="ORF">METZ01_LOCUS499851</name>
</gene>
<reference evidence="1" key="1">
    <citation type="submission" date="2018-05" db="EMBL/GenBank/DDBJ databases">
        <authorList>
            <person name="Lanie J.A."/>
            <person name="Ng W.-L."/>
            <person name="Kazmierczak K.M."/>
            <person name="Andrzejewski T.M."/>
            <person name="Davidsen T.M."/>
            <person name="Wayne K.J."/>
            <person name="Tettelin H."/>
            <person name="Glass J.I."/>
            <person name="Rusch D."/>
            <person name="Podicherti R."/>
            <person name="Tsui H.-C.T."/>
            <person name="Winkler M.E."/>
        </authorList>
    </citation>
    <scope>NUCLEOTIDE SEQUENCE</scope>
</reference>
<sequence length="62" mass="7042">MNLFDEINDVIKKLLSGVMQQLTITDEDAFLNDNVSKVVRTRITAELCSTLVKLHNLKISDH</sequence>
<feature type="non-terminal residue" evidence="1">
    <location>
        <position position="62"/>
    </location>
</feature>
<protein>
    <submittedName>
        <fullName evidence="1">Uncharacterized protein</fullName>
    </submittedName>
</protein>
<organism evidence="1">
    <name type="scientific">marine metagenome</name>
    <dbReference type="NCBI Taxonomy" id="408172"/>
    <lineage>
        <taxon>unclassified sequences</taxon>
        <taxon>metagenomes</taxon>
        <taxon>ecological metagenomes</taxon>
    </lineage>
</organism>
<proteinExistence type="predicted"/>
<dbReference type="AlphaFoldDB" id="A0A383DR61"/>
<accession>A0A383DR61</accession>